<reference evidence="3 4" key="1">
    <citation type="submission" date="2024-10" db="EMBL/GenBank/DDBJ databases">
        <title>The Natural Products Discovery Center: Release of the First 8490 Sequenced Strains for Exploring Actinobacteria Biosynthetic Diversity.</title>
        <authorList>
            <person name="Kalkreuter E."/>
            <person name="Kautsar S.A."/>
            <person name="Yang D."/>
            <person name="Bader C.D."/>
            <person name="Teijaro C.N."/>
            <person name="Fluegel L."/>
            <person name="Davis C.M."/>
            <person name="Simpson J.R."/>
            <person name="Lauterbach L."/>
            <person name="Steele A.D."/>
            <person name="Gui C."/>
            <person name="Meng S."/>
            <person name="Li G."/>
            <person name="Viehrig K."/>
            <person name="Ye F."/>
            <person name="Su P."/>
            <person name="Kiefer A.F."/>
            <person name="Nichols A."/>
            <person name="Cepeda A.J."/>
            <person name="Yan W."/>
            <person name="Fan B."/>
            <person name="Jiang Y."/>
            <person name="Adhikari A."/>
            <person name="Zheng C.-J."/>
            <person name="Schuster L."/>
            <person name="Cowan T.M."/>
            <person name="Smanski M.J."/>
            <person name="Chevrette M.G."/>
            <person name="De Carvalho L.P.S."/>
            <person name="Shen B."/>
        </authorList>
    </citation>
    <scope>NUCLEOTIDE SEQUENCE [LARGE SCALE GENOMIC DNA]</scope>
    <source>
        <strain evidence="3 4">NPDC000087</strain>
    </source>
</reference>
<dbReference type="Pfam" id="PF00296">
    <property type="entry name" value="Bac_luciferase"/>
    <property type="match status" value="1"/>
</dbReference>
<evidence type="ECO:0000313" key="4">
    <source>
        <dbReference type="Proteomes" id="UP001602245"/>
    </source>
</evidence>
<dbReference type="InterPro" id="IPR036661">
    <property type="entry name" value="Luciferase-like_sf"/>
</dbReference>
<feature type="domain" description="Luciferase-like" evidence="2">
    <location>
        <begin position="30"/>
        <end position="131"/>
    </location>
</feature>
<evidence type="ECO:0000259" key="2">
    <source>
        <dbReference type="Pfam" id="PF00296"/>
    </source>
</evidence>
<protein>
    <submittedName>
        <fullName evidence="3">TIGR03620 family F420-dependent LLM class oxidoreductase</fullName>
    </submittedName>
</protein>
<sequence>MTATAEIRQALGRLGIWMPPMPALGLDPAQFGKAIEAAGFRSVWFPEVNSPQSLEPLAAVLAATGRLIVGTGIASVWTWDPADLASRADRLSERYPGRFILGLGNSHARMVESLGQAYEKPYSKMVQFLDAFPPTRTPVVLAALGPKMLRLARERALGAHPYFVPPGHTAFARRTLGPEPLLIPEVAVALAPGAEGEASARTSAKYSLQLPNYTSNLKRLGFTDEDLGNDGSPQLIKTIIPYGPQPAAERIRQHLGAGADHVVVQPLGEGGNFAPADLEKLAALVPDLLS</sequence>
<gene>
    <name evidence="3" type="ORF">ACFY35_49715</name>
</gene>
<keyword evidence="1" id="KW-0560">Oxidoreductase</keyword>
<dbReference type="RefSeq" id="WP_020513943.1">
    <property type="nucleotide sequence ID" value="NZ_JBIAZU010000012.1"/>
</dbReference>
<dbReference type="InterPro" id="IPR050564">
    <property type="entry name" value="F420-G6PD/mer"/>
</dbReference>
<dbReference type="PANTHER" id="PTHR43244:SF1">
    <property type="entry name" value="5,10-METHYLENETETRAHYDROMETHANOPTERIN REDUCTASE"/>
    <property type="match status" value="1"/>
</dbReference>
<dbReference type="Gene3D" id="3.20.20.30">
    <property type="entry name" value="Luciferase-like domain"/>
    <property type="match status" value="2"/>
</dbReference>
<dbReference type="Proteomes" id="UP001602245">
    <property type="component" value="Unassembled WGS sequence"/>
</dbReference>
<keyword evidence="4" id="KW-1185">Reference proteome</keyword>
<comment type="caution">
    <text evidence="3">The sequence shown here is derived from an EMBL/GenBank/DDBJ whole genome shotgun (WGS) entry which is preliminary data.</text>
</comment>
<name>A0ABW6WWD4_9ACTN</name>
<dbReference type="EMBL" id="JBIAZU010000012">
    <property type="protein sequence ID" value="MFF5297562.1"/>
    <property type="molecule type" value="Genomic_DNA"/>
</dbReference>
<proteinExistence type="predicted"/>
<dbReference type="PANTHER" id="PTHR43244">
    <property type="match status" value="1"/>
</dbReference>
<dbReference type="NCBIfam" id="TIGR03620">
    <property type="entry name" value="F420_MSMEG_4141"/>
    <property type="match status" value="1"/>
</dbReference>
<evidence type="ECO:0000313" key="3">
    <source>
        <dbReference type="EMBL" id="MFF5297562.1"/>
    </source>
</evidence>
<dbReference type="SUPFAM" id="SSF51679">
    <property type="entry name" value="Bacterial luciferase-like"/>
    <property type="match status" value="1"/>
</dbReference>
<evidence type="ECO:0000256" key="1">
    <source>
        <dbReference type="ARBA" id="ARBA00023002"/>
    </source>
</evidence>
<accession>A0ABW6WWD4</accession>
<organism evidence="3 4">
    <name type="scientific">Paractinoplanes globisporus</name>
    <dbReference type="NCBI Taxonomy" id="113565"/>
    <lineage>
        <taxon>Bacteria</taxon>
        <taxon>Bacillati</taxon>
        <taxon>Actinomycetota</taxon>
        <taxon>Actinomycetes</taxon>
        <taxon>Micromonosporales</taxon>
        <taxon>Micromonosporaceae</taxon>
        <taxon>Paractinoplanes</taxon>
    </lineage>
</organism>
<dbReference type="InterPro" id="IPR019922">
    <property type="entry name" value="Lucif-like_OxRdatse_MSMEG_4141"/>
</dbReference>
<dbReference type="InterPro" id="IPR011251">
    <property type="entry name" value="Luciferase-like_dom"/>
</dbReference>